<dbReference type="OrthoDB" id="15077at2"/>
<dbReference type="Pfam" id="PF18029">
    <property type="entry name" value="Glyoxalase_6"/>
    <property type="match status" value="1"/>
</dbReference>
<protein>
    <recommendedName>
        <fullName evidence="4">Putative pterin-4-alpha-carbinolamine dehydratase</fullName>
        <ecNumber evidence="3">4.2.1.96</ecNumber>
    </recommendedName>
</protein>
<evidence type="ECO:0000256" key="3">
    <source>
        <dbReference type="ARBA" id="ARBA00013252"/>
    </source>
</evidence>
<sequence length="214" mass="22889">MTLTGDQIENEGLTGWANLGGSLRTRVRTGSFVAGLALVDAVGAAAEEQGHHPDVDLRYPHVDITLTSHDAGGLTERDVRLARTVTALAAGSGLELDPGAVSRLELALDTPDRAAVLPFWRALLGYQGQPGSDDEVRDPAGALPPVWFQESGSEEPRQRWHPDVWIDPTQVQPRIDAALAAGGTLVDAEQAPSFWVLADPEGNRACLCTWQDRG</sequence>
<comment type="caution">
    <text evidence="7">The sequence shown here is derived from an EMBL/GenBank/DDBJ whole genome shotgun (WGS) entry which is preliminary data.</text>
</comment>
<keyword evidence="8" id="KW-1185">Reference proteome</keyword>
<evidence type="ECO:0000313" key="8">
    <source>
        <dbReference type="Proteomes" id="UP000321720"/>
    </source>
</evidence>
<dbReference type="SUPFAM" id="SSF55248">
    <property type="entry name" value="PCD-like"/>
    <property type="match status" value="1"/>
</dbReference>
<evidence type="ECO:0000256" key="5">
    <source>
        <dbReference type="ARBA" id="ARBA00023239"/>
    </source>
</evidence>
<dbReference type="Gene3D" id="3.10.180.10">
    <property type="entry name" value="2,3-Dihydroxybiphenyl 1,2-Dioxygenase, domain 1"/>
    <property type="match status" value="1"/>
</dbReference>
<reference evidence="7 8" key="1">
    <citation type="submission" date="2019-07" db="EMBL/GenBank/DDBJ databases">
        <title>Whole genome shotgun sequence of Cellulomonas composti NBRC 100758.</title>
        <authorList>
            <person name="Hosoyama A."/>
            <person name="Uohara A."/>
            <person name="Ohji S."/>
            <person name="Ichikawa N."/>
        </authorList>
    </citation>
    <scope>NUCLEOTIDE SEQUENCE [LARGE SCALE GENOMIC DNA]</scope>
    <source>
        <strain evidence="7 8">NBRC 100758</strain>
    </source>
</reference>
<dbReference type="GO" id="GO:0006729">
    <property type="term" value="P:tetrahydrobiopterin biosynthetic process"/>
    <property type="evidence" value="ECO:0007669"/>
    <property type="project" value="InterPro"/>
</dbReference>
<dbReference type="Gene3D" id="3.30.1360.20">
    <property type="entry name" value="Transcriptional coactivator/pterin dehydratase"/>
    <property type="match status" value="1"/>
</dbReference>
<dbReference type="InterPro" id="IPR001533">
    <property type="entry name" value="Pterin_deHydtase"/>
</dbReference>
<evidence type="ECO:0000259" key="6">
    <source>
        <dbReference type="Pfam" id="PF18029"/>
    </source>
</evidence>
<dbReference type="PANTHER" id="PTHR12599">
    <property type="entry name" value="PTERIN-4-ALPHA-CARBINOLAMINE DEHYDRATASE"/>
    <property type="match status" value="1"/>
</dbReference>
<feature type="domain" description="Glyoxalase-like" evidence="6">
    <location>
        <begin position="106"/>
        <end position="208"/>
    </location>
</feature>
<dbReference type="CDD" id="cd00488">
    <property type="entry name" value="PCD_DCoH"/>
    <property type="match status" value="1"/>
</dbReference>
<dbReference type="RefSeq" id="WP_146842564.1">
    <property type="nucleotide sequence ID" value="NZ_BJWG01000006.1"/>
</dbReference>
<evidence type="ECO:0000313" key="7">
    <source>
        <dbReference type="EMBL" id="GEL94887.1"/>
    </source>
</evidence>
<dbReference type="EC" id="4.2.1.96" evidence="3"/>
<dbReference type="EMBL" id="BJWG01000006">
    <property type="protein sequence ID" value="GEL94887.1"/>
    <property type="molecule type" value="Genomic_DNA"/>
</dbReference>
<dbReference type="InterPro" id="IPR041581">
    <property type="entry name" value="Glyoxalase_6"/>
</dbReference>
<evidence type="ECO:0000256" key="2">
    <source>
        <dbReference type="ARBA" id="ARBA00006472"/>
    </source>
</evidence>
<dbReference type="GO" id="GO:0008124">
    <property type="term" value="F:4-alpha-hydroxytetrahydrobiopterin dehydratase activity"/>
    <property type="evidence" value="ECO:0007669"/>
    <property type="project" value="UniProtKB-EC"/>
</dbReference>
<dbReference type="NCBIfam" id="NF002017">
    <property type="entry name" value="PRK00823.1-2"/>
    <property type="match status" value="1"/>
</dbReference>
<dbReference type="InterPro" id="IPR029068">
    <property type="entry name" value="Glyas_Bleomycin-R_OHBP_Dase"/>
</dbReference>
<dbReference type="PANTHER" id="PTHR12599:SF0">
    <property type="entry name" value="PTERIN-4-ALPHA-CARBINOLAMINE DEHYDRATASE"/>
    <property type="match status" value="1"/>
</dbReference>
<keyword evidence="5" id="KW-0456">Lyase</keyword>
<comment type="catalytic activity">
    <reaction evidence="1">
        <text>(4aS,6R)-4a-hydroxy-L-erythro-5,6,7,8-tetrahydrobiopterin = (6R)-L-erythro-6,7-dihydrobiopterin + H2O</text>
        <dbReference type="Rhea" id="RHEA:11920"/>
        <dbReference type="ChEBI" id="CHEBI:15377"/>
        <dbReference type="ChEBI" id="CHEBI:15642"/>
        <dbReference type="ChEBI" id="CHEBI:43120"/>
        <dbReference type="EC" id="4.2.1.96"/>
    </reaction>
</comment>
<dbReference type="Proteomes" id="UP000321720">
    <property type="component" value="Unassembled WGS sequence"/>
</dbReference>
<accession>A0A511JA67</accession>
<dbReference type="Pfam" id="PF01329">
    <property type="entry name" value="Pterin_4a"/>
    <property type="match status" value="1"/>
</dbReference>
<organism evidence="7 8">
    <name type="scientific">Cellulomonas composti</name>
    <dbReference type="NCBI Taxonomy" id="266130"/>
    <lineage>
        <taxon>Bacteria</taxon>
        <taxon>Bacillati</taxon>
        <taxon>Actinomycetota</taxon>
        <taxon>Actinomycetes</taxon>
        <taxon>Micrococcales</taxon>
        <taxon>Cellulomonadaceae</taxon>
        <taxon>Cellulomonas</taxon>
    </lineage>
</organism>
<gene>
    <name evidence="7" type="ORF">CCO02nite_15450</name>
</gene>
<dbReference type="AlphaFoldDB" id="A0A511JA67"/>
<dbReference type="InterPro" id="IPR036428">
    <property type="entry name" value="PCD_sf"/>
</dbReference>
<evidence type="ECO:0000256" key="1">
    <source>
        <dbReference type="ARBA" id="ARBA00001554"/>
    </source>
</evidence>
<evidence type="ECO:0000256" key="4">
    <source>
        <dbReference type="ARBA" id="ARBA00021735"/>
    </source>
</evidence>
<dbReference type="SUPFAM" id="SSF54593">
    <property type="entry name" value="Glyoxalase/Bleomycin resistance protein/Dihydroxybiphenyl dioxygenase"/>
    <property type="match status" value="1"/>
</dbReference>
<comment type="similarity">
    <text evidence="2">Belongs to the pterin-4-alpha-carbinolamine dehydratase family.</text>
</comment>
<name>A0A511JA67_9CELL</name>
<proteinExistence type="inferred from homology"/>